<evidence type="ECO:0000256" key="5">
    <source>
        <dbReference type="ARBA" id="ARBA00049233"/>
    </source>
</evidence>
<dbReference type="SUPFAM" id="SSF55347">
    <property type="entry name" value="Glyceraldehyde-3-phosphate dehydrogenase-like, C-terminal domain"/>
    <property type="match status" value="1"/>
</dbReference>
<protein>
    <recommendedName>
        <fullName evidence="3">D-xylose 1-dehydrogenase (NADP(+), D-xylono-1,5-lactone-forming)</fullName>
        <ecNumber evidence="3">1.1.1.179</ecNumber>
    </recommendedName>
    <alternativeName>
        <fullName evidence="4">D-xylose-NADP dehydrogenase</fullName>
    </alternativeName>
</protein>
<dbReference type="SUPFAM" id="SSF51735">
    <property type="entry name" value="NAD(P)-binding Rossmann-fold domains"/>
    <property type="match status" value="1"/>
</dbReference>
<dbReference type="InterPro" id="IPR000683">
    <property type="entry name" value="Gfo/Idh/MocA-like_OxRdtase_N"/>
</dbReference>
<reference evidence="8" key="1">
    <citation type="submission" date="2016-04" db="EMBL/GenBank/DDBJ databases">
        <title>Comparative genomics of biotechnologically important yeasts.</title>
        <authorList>
            <consortium name="DOE Joint Genome Institute"/>
            <person name="Riley R."/>
            <person name="Haridas S."/>
            <person name="Wolfe K.H."/>
            <person name="Lopes M.R."/>
            <person name="Hittinger C.T."/>
            <person name="Goker M."/>
            <person name="Salamov A."/>
            <person name="Wisecaver J."/>
            <person name="Long T.M."/>
            <person name="Aerts A.L."/>
            <person name="Barry K."/>
            <person name="Choi C."/>
            <person name="Clum A."/>
            <person name="Coughlan A.Y."/>
            <person name="Deshpande S."/>
            <person name="Douglass A.P."/>
            <person name="Hanson S.J."/>
            <person name="Klenk H.-P."/>
            <person name="Labutti K."/>
            <person name="Lapidus A."/>
            <person name="Lindquist E."/>
            <person name="Lipzen A."/>
            <person name="Meier-Kolthoff J.P."/>
            <person name="Ohm R.A."/>
            <person name="Otillar R.P."/>
            <person name="Pangilinan J."/>
            <person name="Peng Y."/>
            <person name="Rokas A."/>
            <person name="Rosa C.A."/>
            <person name="Scheuner C."/>
            <person name="Sibirny A.A."/>
            <person name="Slot J.C."/>
            <person name="Stielow J.B."/>
            <person name="Sun H."/>
            <person name="Kurtzman C.P."/>
            <person name="Blackwell M."/>
            <person name="Grigoriev I.V."/>
            <person name="Jeffries T.W."/>
        </authorList>
    </citation>
    <scope>NUCLEOTIDE SEQUENCE [LARGE SCALE GENOMIC DNA]</scope>
    <source>
        <strain evidence="8">NRRL YB-2248</strain>
    </source>
</reference>
<organism evidence="7 8">
    <name type="scientific">[Candida] arabinofermentans NRRL YB-2248</name>
    <dbReference type="NCBI Taxonomy" id="983967"/>
    <lineage>
        <taxon>Eukaryota</taxon>
        <taxon>Fungi</taxon>
        <taxon>Dikarya</taxon>
        <taxon>Ascomycota</taxon>
        <taxon>Saccharomycotina</taxon>
        <taxon>Pichiomycetes</taxon>
        <taxon>Pichiales</taxon>
        <taxon>Pichiaceae</taxon>
        <taxon>Ogataea</taxon>
        <taxon>Ogataea/Candida clade</taxon>
    </lineage>
</organism>
<evidence type="ECO:0000256" key="1">
    <source>
        <dbReference type="ARBA" id="ARBA00010928"/>
    </source>
</evidence>
<name>A0A1E4SSN7_9ASCO</name>
<keyword evidence="2" id="KW-0560">Oxidoreductase</keyword>
<dbReference type="Gene3D" id="3.40.50.720">
    <property type="entry name" value="NAD(P)-binding Rossmann-like Domain"/>
    <property type="match status" value="1"/>
</dbReference>
<sequence length="362" mass="40793">MSSNNSKFTLRWGVIGLGAFAAKWINDVFGHYESDSKYGTEVRHELNAVVSTTSLTKAKNFVDLLDKKVTGTPKVYDSYEEFLLDDEIDIVYIASPNAYHYPLALQALNANKHILVEKTFTINHLQALNLKKISFEKGLFVLDGVWTRYIPTIQQLEELLLKEKIIGNIHRVSADLSHESTFSESSRLYNPNLGGGVLYDNLIYSILWTDILLLRQSRSDPVLRTWSLKSKEYPQIDETTNISLIFDDLKAVGVASGSFEVESPDDSVLIEGKLGYLRIDRASRPSRAVVYSNGDKKGKSLELQRFEGIGYYFEANVAAISIRDGRTEPEAHTLDDSIRILKVFDQVKKSNGIVFPSNLEEV</sequence>
<evidence type="ECO:0000313" key="8">
    <source>
        <dbReference type="Proteomes" id="UP000094801"/>
    </source>
</evidence>
<evidence type="ECO:0000259" key="6">
    <source>
        <dbReference type="Pfam" id="PF01408"/>
    </source>
</evidence>
<comment type="catalytic activity">
    <reaction evidence="5">
        <text>D-xylose + NADP(+) = D-xylono-1,5-lactone + NADPH + H(+)</text>
        <dbReference type="Rhea" id="RHEA:22000"/>
        <dbReference type="ChEBI" id="CHEBI:15378"/>
        <dbReference type="ChEBI" id="CHEBI:15867"/>
        <dbReference type="ChEBI" id="CHEBI:53455"/>
        <dbReference type="ChEBI" id="CHEBI:57783"/>
        <dbReference type="ChEBI" id="CHEBI:58349"/>
        <dbReference type="EC" id="1.1.1.179"/>
    </reaction>
</comment>
<dbReference type="GO" id="GO:0047837">
    <property type="term" value="F:D-xylose 1-dehydrogenase (NADP+) activity"/>
    <property type="evidence" value="ECO:0007669"/>
    <property type="project" value="UniProtKB-EC"/>
</dbReference>
<evidence type="ECO:0000256" key="3">
    <source>
        <dbReference type="ARBA" id="ARBA00038984"/>
    </source>
</evidence>
<dbReference type="PANTHER" id="PTHR22604">
    <property type="entry name" value="OXIDOREDUCTASES"/>
    <property type="match status" value="1"/>
</dbReference>
<dbReference type="InterPro" id="IPR036291">
    <property type="entry name" value="NAD(P)-bd_dom_sf"/>
</dbReference>
<accession>A0A1E4SSN7</accession>
<dbReference type="InterPro" id="IPR050984">
    <property type="entry name" value="Gfo/Idh/MocA_domain"/>
</dbReference>
<dbReference type="EMBL" id="KV453883">
    <property type="protein sequence ID" value="ODV82533.1"/>
    <property type="molecule type" value="Genomic_DNA"/>
</dbReference>
<dbReference type="Gene3D" id="3.30.360.10">
    <property type="entry name" value="Dihydrodipicolinate Reductase, domain 2"/>
    <property type="match status" value="1"/>
</dbReference>
<feature type="domain" description="Gfo/Idh/MocA-like oxidoreductase N-terminal" evidence="6">
    <location>
        <begin position="10"/>
        <end position="139"/>
    </location>
</feature>
<dbReference type="EC" id="1.1.1.179" evidence="3"/>
<gene>
    <name evidence="7" type="ORF">CANARDRAFT_30765</name>
</gene>
<dbReference type="PANTHER" id="PTHR22604:SF105">
    <property type="entry name" value="TRANS-1,2-DIHYDROBENZENE-1,2-DIOL DEHYDROGENASE"/>
    <property type="match status" value="1"/>
</dbReference>
<proteinExistence type="inferred from homology"/>
<keyword evidence="8" id="KW-1185">Reference proteome</keyword>
<evidence type="ECO:0000313" key="7">
    <source>
        <dbReference type="EMBL" id="ODV82533.1"/>
    </source>
</evidence>
<dbReference type="STRING" id="983967.A0A1E4SSN7"/>
<dbReference type="OrthoDB" id="2129491at2759"/>
<dbReference type="AlphaFoldDB" id="A0A1E4SSN7"/>
<comment type="similarity">
    <text evidence="1">Belongs to the Gfo/Idh/MocA family.</text>
</comment>
<evidence type="ECO:0000256" key="4">
    <source>
        <dbReference type="ARBA" id="ARBA00042988"/>
    </source>
</evidence>
<dbReference type="Proteomes" id="UP000094801">
    <property type="component" value="Unassembled WGS sequence"/>
</dbReference>
<evidence type="ECO:0000256" key="2">
    <source>
        <dbReference type="ARBA" id="ARBA00023002"/>
    </source>
</evidence>
<dbReference type="GO" id="GO:0000166">
    <property type="term" value="F:nucleotide binding"/>
    <property type="evidence" value="ECO:0007669"/>
    <property type="project" value="InterPro"/>
</dbReference>
<dbReference type="Pfam" id="PF01408">
    <property type="entry name" value="GFO_IDH_MocA"/>
    <property type="match status" value="1"/>
</dbReference>